<organism evidence="3 4">
    <name type="scientific">Cardamine amara subsp. amara</name>
    <dbReference type="NCBI Taxonomy" id="228776"/>
    <lineage>
        <taxon>Eukaryota</taxon>
        <taxon>Viridiplantae</taxon>
        <taxon>Streptophyta</taxon>
        <taxon>Embryophyta</taxon>
        <taxon>Tracheophyta</taxon>
        <taxon>Spermatophyta</taxon>
        <taxon>Magnoliopsida</taxon>
        <taxon>eudicotyledons</taxon>
        <taxon>Gunneridae</taxon>
        <taxon>Pentapetalae</taxon>
        <taxon>rosids</taxon>
        <taxon>malvids</taxon>
        <taxon>Brassicales</taxon>
        <taxon>Brassicaceae</taxon>
        <taxon>Cardamineae</taxon>
        <taxon>Cardamine</taxon>
    </lineage>
</organism>
<reference evidence="3 4" key="1">
    <citation type="submission" date="2024-04" db="EMBL/GenBank/DDBJ databases">
        <title>Genome assembly C_amara_ONT_v2.</title>
        <authorList>
            <person name="Yant L."/>
            <person name="Moore C."/>
            <person name="Slenker M."/>
        </authorList>
    </citation>
    <scope>NUCLEOTIDE SEQUENCE [LARGE SCALE GENOMIC DNA]</scope>
    <source>
        <tissue evidence="3">Leaf</tissue>
    </source>
</reference>
<evidence type="ECO:0000256" key="1">
    <source>
        <dbReference type="ARBA" id="ARBA00023027"/>
    </source>
</evidence>
<evidence type="ECO:0000313" key="3">
    <source>
        <dbReference type="EMBL" id="KAL1195977.1"/>
    </source>
</evidence>
<dbReference type="PANTHER" id="PTHR32009:SF152">
    <property type="entry name" value="NEUTRAL_ALKALINE INVERTASE"/>
    <property type="match status" value="1"/>
</dbReference>
<name>A0ABD0ZMU4_CARAN</name>
<proteinExistence type="predicted"/>
<comment type="caution">
    <text evidence="3">The sequence shown here is derived from an EMBL/GenBank/DDBJ whole genome shotgun (WGS) entry which is preliminary data.</text>
</comment>
<keyword evidence="4" id="KW-1185">Reference proteome</keyword>
<feature type="domain" description="TIR" evidence="2">
    <location>
        <begin position="7"/>
        <end position="166"/>
    </location>
</feature>
<protein>
    <submittedName>
        <fullName evidence="3">Toll/interleukin-1 receptor-like protein</fullName>
    </submittedName>
</protein>
<evidence type="ECO:0000259" key="2">
    <source>
        <dbReference type="PROSITE" id="PS50104"/>
    </source>
</evidence>
<dbReference type="Proteomes" id="UP001558713">
    <property type="component" value="Unassembled WGS sequence"/>
</dbReference>
<dbReference type="FunFam" id="3.40.50.10140:FF:000007">
    <property type="entry name" value="Disease resistance protein (TIR-NBS-LRR class)"/>
    <property type="match status" value="1"/>
</dbReference>
<dbReference type="PANTHER" id="PTHR32009">
    <property type="entry name" value="TMV RESISTANCE PROTEIN N-LIKE"/>
    <property type="match status" value="1"/>
</dbReference>
<dbReference type="InterPro" id="IPR000157">
    <property type="entry name" value="TIR_dom"/>
</dbReference>
<dbReference type="InterPro" id="IPR035897">
    <property type="entry name" value="Toll_tir_struct_dom_sf"/>
</dbReference>
<dbReference type="EMBL" id="JBANAX010000714">
    <property type="protein sequence ID" value="KAL1195977.1"/>
    <property type="molecule type" value="Genomic_DNA"/>
</dbReference>
<dbReference type="AlphaFoldDB" id="A0ABD0ZMU4"/>
<dbReference type="PROSITE" id="PS50104">
    <property type="entry name" value="TIR"/>
    <property type="match status" value="1"/>
</dbReference>
<dbReference type="Gene3D" id="3.40.50.10140">
    <property type="entry name" value="Toll/interleukin-1 receptor homology (TIR) domain"/>
    <property type="match status" value="1"/>
</dbReference>
<keyword evidence="1" id="KW-0520">NAD</keyword>
<gene>
    <name evidence="3" type="ORF">V5N11_025149</name>
</gene>
<dbReference type="SMART" id="SM00255">
    <property type="entry name" value="TIR"/>
    <property type="match status" value="1"/>
</dbReference>
<accession>A0ABD0ZMU4</accession>
<dbReference type="Pfam" id="PF01582">
    <property type="entry name" value="TIR"/>
    <property type="match status" value="1"/>
</dbReference>
<evidence type="ECO:0000313" key="4">
    <source>
        <dbReference type="Proteomes" id="UP001558713"/>
    </source>
</evidence>
<sequence length="166" mass="18899">MTSSSSLHCNVFLSFRGTDTRKTFISHLYQALVDRGITTFKDDETITIGKPFPQEILTAIQNSIFAIITISKNFASSMWCLIELQSIMKLQNRKQYVIVPIFYGVKPSDLRDEEGDFLKQLKQLKEGDFLKQLKEGDISSFVEEVLKWKAALKNVSTLQGKNPTDL</sequence>
<dbReference type="SUPFAM" id="SSF52200">
    <property type="entry name" value="Toll/Interleukin receptor TIR domain"/>
    <property type="match status" value="1"/>
</dbReference>